<evidence type="ECO:0000313" key="11">
    <source>
        <dbReference type="Proteomes" id="UP001595900"/>
    </source>
</evidence>
<evidence type="ECO:0000256" key="7">
    <source>
        <dbReference type="ARBA" id="ARBA00023295"/>
    </source>
</evidence>
<evidence type="ECO:0000256" key="1">
    <source>
        <dbReference type="ARBA" id="ARBA00000448"/>
    </source>
</evidence>
<gene>
    <name evidence="10" type="ORF">ACFOYW_02060</name>
</gene>
<reference evidence="11" key="1">
    <citation type="journal article" date="2019" name="Int. J. Syst. Evol. Microbiol.">
        <title>The Global Catalogue of Microorganisms (GCM) 10K type strain sequencing project: providing services to taxonomists for standard genome sequencing and annotation.</title>
        <authorList>
            <consortium name="The Broad Institute Genomics Platform"/>
            <consortium name="The Broad Institute Genome Sequencing Center for Infectious Disease"/>
            <person name="Wu L."/>
            <person name="Ma J."/>
        </authorList>
    </citation>
    <scope>NUCLEOTIDE SEQUENCE [LARGE SCALE GENOMIC DNA]</scope>
    <source>
        <strain evidence="11">CGMCC 1.10363</strain>
    </source>
</reference>
<dbReference type="Pfam" id="PF00232">
    <property type="entry name" value="Glyco_hydro_1"/>
    <property type="match status" value="1"/>
</dbReference>
<dbReference type="InterPro" id="IPR001360">
    <property type="entry name" value="Glyco_hydro_1"/>
</dbReference>
<dbReference type="InterPro" id="IPR033132">
    <property type="entry name" value="GH_1_N_CS"/>
</dbReference>
<dbReference type="Gene3D" id="3.20.20.80">
    <property type="entry name" value="Glycosidases"/>
    <property type="match status" value="1"/>
</dbReference>
<keyword evidence="8" id="KW-0624">Polysaccharide degradation</keyword>
<dbReference type="InterPro" id="IPR017853">
    <property type="entry name" value="GH"/>
</dbReference>
<protein>
    <recommendedName>
        <fullName evidence="3 9">Beta-glucosidase</fullName>
        <ecNumber evidence="3 9">3.2.1.21</ecNumber>
    </recommendedName>
</protein>
<dbReference type="NCBIfam" id="TIGR03356">
    <property type="entry name" value="BGL"/>
    <property type="match status" value="1"/>
</dbReference>
<organism evidence="10 11">
    <name type="scientific">Gryllotalpicola reticulitermitis</name>
    <dbReference type="NCBI Taxonomy" id="1184153"/>
    <lineage>
        <taxon>Bacteria</taxon>
        <taxon>Bacillati</taxon>
        <taxon>Actinomycetota</taxon>
        <taxon>Actinomycetes</taxon>
        <taxon>Micrococcales</taxon>
        <taxon>Microbacteriaceae</taxon>
        <taxon>Gryllotalpicola</taxon>
    </lineage>
</organism>
<evidence type="ECO:0000256" key="4">
    <source>
        <dbReference type="ARBA" id="ARBA00022801"/>
    </source>
</evidence>
<dbReference type="GO" id="GO:0008422">
    <property type="term" value="F:beta-glucosidase activity"/>
    <property type="evidence" value="ECO:0007669"/>
    <property type="project" value="UniProtKB-EC"/>
</dbReference>
<proteinExistence type="inferred from homology"/>
<name>A0ABV8Q439_9MICO</name>
<dbReference type="PANTHER" id="PTHR10353">
    <property type="entry name" value="GLYCOSYL HYDROLASE"/>
    <property type="match status" value="1"/>
</dbReference>
<accession>A0ABV8Q439</accession>
<dbReference type="SUPFAM" id="SSF51445">
    <property type="entry name" value="(Trans)glycosidases"/>
    <property type="match status" value="1"/>
</dbReference>
<evidence type="ECO:0000256" key="3">
    <source>
        <dbReference type="ARBA" id="ARBA00012744"/>
    </source>
</evidence>
<dbReference type="Proteomes" id="UP001595900">
    <property type="component" value="Unassembled WGS sequence"/>
</dbReference>
<evidence type="ECO:0000313" key="10">
    <source>
        <dbReference type="EMBL" id="MFC4242144.1"/>
    </source>
</evidence>
<keyword evidence="5" id="KW-0136">Cellulose degradation</keyword>
<keyword evidence="6" id="KW-0119">Carbohydrate metabolism</keyword>
<dbReference type="RefSeq" id="WP_390226940.1">
    <property type="nucleotide sequence ID" value="NZ_JBHSCN010000002.1"/>
</dbReference>
<evidence type="ECO:0000256" key="2">
    <source>
        <dbReference type="ARBA" id="ARBA00010838"/>
    </source>
</evidence>
<evidence type="ECO:0000256" key="9">
    <source>
        <dbReference type="RuleBase" id="RU361175"/>
    </source>
</evidence>
<dbReference type="InterPro" id="IPR017736">
    <property type="entry name" value="Glyco_hydro_1_beta-glucosidase"/>
</dbReference>
<dbReference type="EC" id="3.2.1.21" evidence="3 9"/>
<comment type="caution">
    <text evidence="10">The sequence shown here is derived from an EMBL/GenBank/DDBJ whole genome shotgun (WGS) entry which is preliminary data.</text>
</comment>
<evidence type="ECO:0000256" key="8">
    <source>
        <dbReference type="ARBA" id="ARBA00023326"/>
    </source>
</evidence>
<sequence length="467" mass="51419">MTRRSDFPSDFAWGTATASYQIEGGVADDGRTPSIWDTFTHTPGTVSDGNVGDVADDSYHLWRDDIAVMRELGVNAYRFSISWSRLVTPDGELNPAGVEYYRTLAAELNDRGITPWATLYHWDLPQYLEDADGWLNRATVDAFVHYVELAVQSLGDVIDHWITLNEPWCSAFLGYASGHHAPGRHVGSQAAHAAHHLLLGHGRGVAVIRRLQPEASVGITLNLYSVRAASDSDADRDAARRADGLQNRLFLEPVLTGRYPADVLADLGEEAWFGERTEDLAEIAQPIDFLGINYYSRHTAAAGERDADTSATPSANPGSEFVRFIDTGATKTQMGWEIHPDGLIDVLEQAHAYAPELPLYITENGSAWPDVVQPDGRVDDPERQEYLEQHVAACAAAIGRGLPLRGYFIWTLIDNFEWAWGFSRRFGLAYVDYATQRRTVKSSGTWLAGFLSGALEAPDGVPAQAAR</sequence>
<dbReference type="PANTHER" id="PTHR10353:SF36">
    <property type="entry name" value="LP05116P"/>
    <property type="match status" value="1"/>
</dbReference>
<evidence type="ECO:0000256" key="6">
    <source>
        <dbReference type="ARBA" id="ARBA00023277"/>
    </source>
</evidence>
<keyword evidence="11" id="KW-1185">Reference proteome</keyword>
<dbReference type="EMBL" id="JBHSCN010000002">
    <property type="protein sequence ID" value="MFC4242144.1"/>
    <property type="molecule type" value="Genomic_DNA"/>
</dbReference>
<comment type="catalytic activity">
    <reaction evidence="1 9">
        <text>Hydrolysis of terminal, non-reducing beta-D-glucosyl residues with release of beta-D-glucose.</text>
        <dbReference type="EC" id="3.2.1.21"/>
    </reaction>
</comment>
<dbReference type="PROSITE" id="PS00653">
    <property type="entry name" value="GLYCOSYL_HYDROL_F1_2"/>
    <property type="match status" value="1"/>
</dbReference>
<comment type="similarity">
    <text evidence="2 9">Belongs to the glycosyl hydrolase 1 family.</text>
</comment>
<dbReference type="PRINTS" id="PR00131">
    <property type="entry name" value="GLHYDRLASE1"/>
</dbReference>
<keyword evidence="7 9" id="KW-0326">Glycosidase</keyword>
<evidence type="ECO:0000256" key="5">
    <source>
        <dbReference type="ARBA" id="ARBA00023001"/>
    </source>
</evidence>
<keyword evidence="4 9" id="KW-0378">Hydrolase</keyword>